<keyword evidence="3" id="KW-1185">Reference proteome</keyword>
<dbReference type="STRING" id="930117.SAMN05216225_103929"/>
<proteinExistence type="predicted"/>
<gene>
    <name evidence="2" type="ORF">SAMN05216225_103929</name>
</gene>
<name>A0A1M5KLD7_9BACI</name>
<evidence type="ECO:0000259" key="1">
    <source>
        <dbReference type="Pfam" id="PF12680"/>
    </source>
</evidence>
<feature type="domain" description="SnoaL-like" evidence="1">
    <location>
        <begin position="10"/>
        <end position="103"/>
    </location>
</feature>
<evidence type="ECO:0000313" key="3">
    <source>
        <dbReference type="Proteomes" id="UP000183988"/>
    </source>
</evidence>
<dbReference type="InterPro" id="IPR032710">
    <property type="entry name" value="NTF2-like_dom_sf"/>
</dbReference>
<reference evidence="2 3" key="1">
    <citation type="submission" date="2016-11" db="EMBL/GenBank/DDBJ databases">
        <authorList>
            <person name="Jaros S."/>
            <person name="Januszkiewicz K."/>
            <person name="Wedrychowicz H."/>
        </authorList>
    </citation>
    <scope>NUCLEOTIDE SEQUENCE [LARGE SCALE GENOMIC DNA]</scope>
    <source>
        <strain evidence="2 3">IBRC-M 10683</strain>
    </source>
</reference>
<dbReference type="RefSeq" id="WP_072891433.1">
    <property type="nucleotide sequence ID" value="NZ_FQVW01000039.1"/>
</dbReference>
<dbReference type="AlphaFoldDB" id="A0A1M5KLD7"/>
<dbReference type="Pfam" id="PF12680">
    <property type="entry name" value="SnoaL_2"/>
    <property type="match status" value="1"/>
</dbReference>
<sequence length="122" mass="13849">MTNKEIAVSFLTLVASGKVREAYEQHVASTFIHHNPFFQGDRESLILAMEEDAAQNPDKSLEVKHAIAEDDLVTVHSHMKQQDNTPGYSLVHIFRLDENKIVELWDITQPVPEESVNEYGAF</sequence>
<dbReference type="Gene3D" id="3.10.450.50">
    <property type="match status" value="1"/>
</dbReference>
<dbReference type="InterPro" id="IPR037401">
    <property type="entry name" value="SnoaL-like"/>
</dbReference>
<dbReference type="EMBL" id="FQVW01000039">
    <property type="protein sequence ID" value="SHG53515.1"/>
    <property type="molecule type" value="Genomic_DNA"/>
</dbReference>
<dbReference type="OrthoDB" id="9812089at2"/>
<dbReference type="SUPFAM" id="SSF54427">
    <property type="entry name" value="NTF2-like"/>
    <property type="match status" value="1"/>
</dbReference>
<accession>A0A1M5KLD7</accession>
<dbReference type="Proteomes" id="UP000183988">
    <property type="component" value="Unassembled WGS sequence"/>
</dbReference>
<organism evidence="2 3">
    <name type="scientific">Ornithinibacillus halophilus</name>
    <dbReference type="NCBI Taxonomy" id="930117"/>
    <lineage>
        <taxon>Bacteria</taxon>
        <taxon>Bacillati</taxon>
        <taxon>Bacillota</taxon>
        <taxon>Bacilli</taxon>
        <taxon>Bacillales</taxon>
        <taxon>Bacillaceae</taxon>
        <taxon>Ornithinibacillus</taxon>
    </lineage>
</organism>
<protein>
    <submittedName>
        <fullName evidence="2">Predicted SnoaL-like aldol condensation-catalyzing enzyme</fullName>
    </submittedName>
</protein>
<evidence type="ECO:0000313" key="2">
    <source>
        <dbReference type="EMBL" id="SHG53515.1"/>
    </source>
</evidence>